<dbReference type="EMBL" id="CP000383">
    <property type="protein sequence ID" value="ABG60368.1"/>
    <property type="molecule type" value="Genomic_DNA"/>
</dbReference>
<dbReference type="AlphaFoldDB" id="A0A6N4SVF6"/>
<dbReference type="InterPro" id="IPR051317">
    <property type="entry name" value="Gfo/Idh/MocA_oxidoreduct"/>
</dbReference>
<evidence type="ECO:0000313" key="3">
    <source>
        <dbReference type="EMBL" id="ABG60368.1"/>
    </source>
</evidence>
<keyword evidence="3" id="KW-0560">Oxidoreductase</keyword>
<name>A0A6N4SVF6_CYTH3</name>
<feature type="domain" description="Gfo/Idh/MocA-like oxidoreductase N-terminal" evidence="1">
    <location>
        <begin position="11"/>
        <end position="126"/>
    </location>
</feature>
<dbReference type="SUPFAM" id="SSF55347">
    <property type="entry name" value="Glyceraldehyde-3-phosphate dehydrogenase-like, C-terminal domain"/>
    <property type="match status" value="1"/>
</dbReference>
<accession>A0A6N4SVF6</accession>
<dbReference type="KEGG" id="chu:CHU_3128"/>
<dbReference type="InterPro" id="IPR000683">
    <property type="entry name" value="Gfo/Idh/MocA-like_OxRdtase_N"/>
</dbReference>
<evidence type="ECO:0000259" key="2">
    <source>
        <dbReference type="Pfam" id="PF22725"/>
    </source>
</evidence>
<dbReference type="PANTHER" id="PTHR43708">
    <property type="entry name" value="CONSERVED EXPRESSED OXIDOREDUCTASE (EUROFUNG)"/>
    <property type="match status" value="1"/>
</dbReference>
<gene>
    <name evidence="3" type="primary">yisS</name>
    <name evidence="3" type="ordered locus">CHU_3128</name>
</gene>
<dbReference type="Pfam" id="PF22725">
    <property type="entry name" value="GFO_IDH_MocA_C3"/>
    <property type="match status" value="1"/>
</dbReference>
<sequence length="376" mass="41169">MIGGSLDAFIGSVHRMAAALDGTIELVCGAFSSNAARSIQTGEALHLPKERIYASYEEMIVQEAQLPADVRMQFVSIVTPNHLHAQPALLALKHGFHVLCEKPLAFSVAEAEQLGIQVKETGLLFGLTHTYTAYPMVKEARDLIAKGKLGTIRKIIVEYPQGWLSAPIESDGQKQAGWRTDPAQAGLSCCVGDIGTHAENIAEYITGLKITELSADVSSVVAGRKLDDDANILLRFDNGAKGVLIASQIANGEENELKIRVYGEHAGLEWLQSEPNTLIVKQNDQPTQLRRAGANHSYLSEHARLHCRIPAGHPEGYIEAMANIYRNFSKAVHSFEDQITHNPLLDYPTIEDGIRGMKFIETVIISGKENATWKQL</sequence>
<reference evidence="3 4" key="1">
    <citation type="journal article" date="2007" name="Appl. Environ. Microbiol.">
        <title>Genome sequence of the cellulolytic gliding bacterium Cytophaga hutchinsonii.</title>
        <authorList>
            <person name="Xie G."/>
            <person name="Bruce D.C."/>
            <person name="Challacombe J.F."/>
            <person name="Chertkov O."/>
            <person name="Detter J.C."/>
            <person name="Gilna P."/>
            <person name="Han C.S."/>
            <person name="Lucas S."/>
            <person name="Misra M."/>
            <person name="Myers G.L."/>
            <person name="Richardson P."/>
            <person name="Tapia R."/>
            <person name="Thayer N."/>
            <person name="Thompson L.S."/>
            <person name="Brettin T.S."/>
            <person name="Henrissat B."/>
            <person name="Wilson D.B."/>
            <person name="McBride M.J."/>
        </authorList>
    </citation>
    <scope>NUCLEOTIDE SEQUENCE [LARGE SCALE GENOMIC DNA]</scope>
    <source>
        <strain evidence="4">ATCC 33406 / DSM 1761 / CIP 103989 / NBRC 15051 / NCIMB 9469 / D465</strain>
    </source>
</reference>
<dbReference type="InterPro" id="IPR055170">
    <property type="entry name" value="GFO_IDH_MocA-like_dom"/>
</dbReference>
<dbReference type="GO" id="GO:0050112">
    <property type="term" value="F:inositol 2-dehydrogenase (NAD+) activity"/>
    <property type="evidence" value="ECO:0007669"/>
    <property type="project" value="UniProtKB-EC"/>
</dbReference>
<evidence type="ECO:0000313" key="4">
    <source>
        <dbReference type="Proteomes" id="UP000001822"/>
    </source>
</evidence>
<dbReference type="EC" id="1.1.1.18" evidence="3"/>
<dbReference type="InterPro" id="IPR036291">
    <property type="entry name" value="NAD(P)-bd_dom_sf"/>
</dbReference>
<dbReference type="GO" id="GO:0000166">
    <property type="term" value="F:nucleotide binding"/>
    <property type="evidence" value="ECO:0007669"/>
    <property type="project" value="InterPro"/>
</dbReference>
<feature type="domain" description="GFO/IDH/MocA-like oxidoreductase" evidence="2">
    <location>
        <begin position="138"/>
        <end position="268"/>
    </location>
</feature>
<proteinExistence type="predicted"/>
<organism evidence="3 4">
    <name type="scientific">Cytophaga hutchinsonii (strain ATCC 33406 / DSM 1761 / CIP 103989 / NBRC 15051 / NCIMB 9469 / D465)</name>
    <dbReference type="NCBI Taxonomy" id="269798"/>
    <lineage>
        <taxon>Bacteria</taxon>
        <taxon>Pseudomonadati</taxon>
        <taxon>Bacteroidota</taxon>
        <taxon>Cytophagia</taxon>
        <taxon>Cytophagales</taxon>
        <taxon>Cytophagaceae</taxon>
        <taxon>Cytophaga</taxon>
    </lineage>
</organism>
<dbReference type="PANTHER" id="PTHR43708:SF3">
    <property type="entry name" value="OXIDOREDUCTASE"/>
    <property type="match status" value="1"/>
</dbReference>
<dbReference type="Proteomes" id="UP000001822">
    <property type="component" value="Chromosome"/>
</dbReference>
<dbReference type="Gene3D" id="3.30.360.10">
    <property type="entry name" value="Dihydrodipicolinate Reductase, domain 2"/>
    <property type="match status" value="1"/>
</dbReference>
<dbReference type="Pfam" id="PF01408">
    <property type="entry name" value="GFO_IDH_MocA"/>
    <property type="match status" value="1"/>
</dbReference>
<dbReference type="Gene3D" id="3.40.50.720">
    <property type="entry name" value="NAD(P)-binding Rossmann-like Domain"/>
    <property type="match status" value="1"/>
</dbReference>
<protein>
    <submittedName>
        <fullName evidence="3">Oxidoreductase-dehydrogenase</fullName>
        <ecNumber evidence="3">1.1.1.18</ecNumber>
    </submittedName>
</protein>
<evidence type="ECO:0000259" key="1">
    <source>
        <dbReference type="Pfam" id="PF01408"/>
    </source>
</evidence>
<dbReference type="SUPFAM" id="SSF51735">
    <property type="entry name" value="NAD(P)-binding Rossmann-fold domains"/>
    <property type="match status" value="1"/>
</dbReference>
<keyword evidence="4" id="KW-1185">Reference proteome</keyword>